<dbReference type="InterPro" id="IPR013695">
    <property type="entry name" value="WAK"/>
</dbReference>
<dbReference type="AlphaFoldDB" id="A0AAV9CDM6"/>
<dbReference type="InterPro" id="IPR000152">
    <property type="entry name" value="EGF-type_Asp/Asn_hydroxyl_site"/>
</dbReference>
<feature type="domain" description="EGF-like" evidence="9">
    <location>
        <begin position="293"/>
        <end position="327"/>
    </location>
</feature>
<dbReference type="GO" id="GO:0005509">
    <property type="term" value="F:calcium ion binding"/>
    <property type="evidence" value="ECO:0007669"/>
    <property type="project" value="InterPro"/>
</dbReference>
<feature type="signal peptide" evidence="8">
    <location>
        <begin position="1"/>
        <end position="18"/>
    </location>
</feature>
<evidence type="ECO:0000256" key="6">
    <source>
        <dbReference type="ARBA" id="ARBA00023180"/>
    </source>
</evidence>
<evidence type="ECO:0000313" key="10">
    <source>
        <dbReference type="EMBL" id="KAK1286844.1"/>
    </source>
</evidence>
<sequence>MFLGLLFLQLLRIPLVASQLAKPGCHDKCGNISIPYPFGIGKSCSMGDLFTVACNHSTNGSSTPIPYIESSGNVNITDISLTTGEITVANYLAEDCYDESGRSNSYFPNFTLPDNGPYTFSYTKNKFMALGCDTLALAASEGLGTGCITLCNNKSTSKITEGSCDGFGCCQTSIPRGVRHLVVVLESRSNHSNVLQFNPCGYAFLVDQNWFRFRGLSDLSAGYKERNNGSIPVVLDWAIGNETCEVAKMKPDYACVSKNSFCYDSTNGPGYRCNCTVGYEGNPYLQDIGRCEDIDECKTQSCKGICINTEGSYKCDCPKGKHSDNPEQYECKSPFPVVKVTLACGGRACAAHSCQELCHVHVCPENTASPEEEACFQ</sequence>
<dbReference type="InterPro" id="IPR025287">
    <property type="entry name" value="WAK_GUB"/>
</dbReference>
<dbReference type="CDD" id="cd00054">
    <property type="entry name" value="EGF_CA"/>
    <property type="match status" value="1"/>
</dbReference>
<keyword evidence="10" id="KW-0418">Kinase</keyword>
<comment type="subcellular location">
    <subcellularLocation>
        <location evidence="1">Membrane</location>
        <topology evidence="1">Single-pass type I membrane protein</topology>
    </subcellularLocation>
</comment>
<evidence type="ECO:0000256" key="3">
    <source>
        <dbReference type="ARBA" id="ARBA00022679"/>
    </source>
</evidence>
<evidence type="ECO:0000256" key="1">
    <source>
        <dbReference type="ARBA" id="ARBA00004479"/>
    </source>
</evidence>
<evidence type="ECO:0000256" key="4">
    <source>
        <dbReference type="ARBA" id="ARBA00022729"/>
    </source>
</evidence>
<dbReference type="Pfam" id="PF08488">
    <property type="entry name" value="WAK"/>
    <property type="match status" value="1"/>
</dbReference>
<evidence type="ECO:0000256" key="2">
    <source>
        <dbReference type="ARBA" id="ARBA00022536"/>
    </source>
</evidence>
<dbReference type="GO" id="GO:0030247">
    <property type="term" value="F:polysaccharide binding"/>
    <property type="evidence" value="ECO:0007669"/>
    <property type="project" value="InterPro"/>
</dbReference>
<reference evidence="10" key="1">
    <citation type="journal article" date="2023" name="Nat. Commun.">
        <title>Diploid and tetraploid genomes of Acorus and the evolution of monocots.</title>
        <authorList>
            <person name="Ma L."/>
            <person name="Liu K.W."/>
            <person name="Li Z."/>
            <person name="Hsiao Y.Y."/>
            <person name="Qi Y."/>
            <person name="Fu T."/>
            <person name="Tang G.D."/>
            <person name="Zhang D."/>
            <person name="Sun W.H."/>
            <person name="Liu D.K."/>
            <person name="Li Y."/>
            <person name="Chen G.Z."/>
            <person name="Liu X.D."/>
            <person name="Liao X.Y."/>
            <person name="Jiang Y.T."/>
            <person name="Yu X."/>
            <person name="Hao Y."/>
            <person name="Huang J."/>
            <person name="Zhao X.W."/>
            <person name="Ke S."/>
            <person name="Chen Y.Y."/>
            <person name="Wu W.L."/>
            <person name="Hsu J.L."/>
            <person name="Lin Y.F."/>
            <person name="Huang M.D."/>
            <person name="Li C.Y."/>
            <person name="Huang L."/>
            <person name="Wang Z.W."/>
            <person name="Zhao X."/>
            <person name="Zhong W.Y."/>
            <person name="Peng D.H."/>
            <person name="Ahmad S."/>
            <person name="Lan S."/>
            <person name="Zhang J.S."/>
            <person name="Tsai W.C."/>
            <person name="Van de Peer Y."/>
            <person name="Liu Z.J."/>
        </authorList>
    </citation>
    <scope>NUCLEOTIDE SEQUENCE</scope>
    <source>
        <strain evidence="10">CP</strain>
    </source>
</reference>
<dbReference type="PANTHER" id="PTHR33491">
    <property type="entry name" value="OSJNBA0016N04.9 PROTEIN"/>
    <property type="match status" value="1"/>
</dbReference>
<organism evidence="10 11">
    <name type="scientific">Acorus calamus</name>
    <name type="common">Sweet flag</name>
    <dbReference type="NCBI Taxonomy" id="4465"/>
    <lineage>
        <taxon>Eukaryota</taxon>
        <taxon>Viridiplantae</taxon>
        <taxon>Streptophyta</taxon>
        <taxon>Embryophyta</taxon>
        <taxon>Tracheophyta</taxon>
        <taxon>Spermatophyta</taxon>
        <taxon>Magnoliopsida</taxon>
        <taxon>Liliopsida</taxon>
        <taxon>Acoraceae</taxon>
        <taxon>Acorus</taxon>
    </lineage>
</organism>
<reference evidence="10" key="2">
    <citation type="submission" date="2023-06" db="EMBL/GenBank/DDBJ databases">
        <authorList>
            <person name="Ma L."/>
            <person name="Liu K.-W."/>
            <person name="Li Z."/>
            <person name="Hsiao Y.-Y."/>
            <person name="Qi Y."/>
            <person name="Fu T."/>
            <person name="Tang G."/>
            <person name="Zhang D."/>
            <person name="Sun W.-H."/>
            <person name="Liu D.-K."/>
            <person name="Li Y."/>
            <person name="Chen G.-Z."/>
            <person name="Liu X.-D."/>
            <person name="Liao X.-Y."/>
            <person name="Jiang Y.-T."/>
            <person name="Yu X."/>
            <person name="Hao Y."/>
            <person name="Huang J."/>
            <person name="Zhao X.-W."/>
            <person name="Ke S."/>
            <person name="Chen Y.-Y."/>
            <person name="Wu W.-L."/>
            <person name="Hsu J.-L."/>
            <person name="Lin Y.-F."/>
            <person name="Huang M.-D."/>
            <person name="Li C.-Y."/>
            <person name="Huang L."/>
            <person name="Wang Z.-W."/>
            <person name="Zhao X."/>
            <person name="Zhong W.-Y."/>
            <person name="Peng D.-H."/>
            <person name="Ahmad S."/>
            <person name="Lan S."/>
            <person name="Zhang J.-S."/>
            <person name="Tsai W.-C."/>
            <person name="Van De Peer Y."/>
            <person name="Liu Z.-J."/>
        </authorList>
    </citation>
    <scope>NUCLEOTIDE SEQUENCE</scope>
    <source>
        <strain evidence="10">CP</strain>
        <tissue evidence="10">Leaves</tissue>
    </source>
</reference>
<name>A0AAV9CDM6_ACOCL</name>
<keyword evidence="11" id="KW-1185">Reference proteome</keyword>
<dbReference type="Pfam" id="PF13947">
    <property type="entry name" value="GUB_WAK_bind"/>
    <property type="match status" value="1"/>
</dbReference>
<dbReference type="SUPFAM" id="SSF57196">
    <property type="entry name" value="EGF/Laminin"/>
    <property type="match status" value="1"/>
</dbReference>
<dbReference type="Gene3D" id="2.10.25.10">
    <property type="entry name" value="Laminin"/>
    <property type="match status" value="1"/>
</dbReference>
<keyword evidence="4 8" id="KW-0732">Signal</keyword>
<feature type="chain" id="PRO_5043440517" evidence="8">
    <location>
        <begin position="19"/>
        <end position="377"/>
    </location>
</feature>
<dbReference type="InterPro" id="IPR049883">
    <property type="entry name" value="NOTCH1_EGF-like"/>
</dbReference>
<dbReference type="PROSITE" id="PS50026">
    <property type="entry name" value="EGF_3"/>
    <property type="match status" value="1"/>
</dbReference>
<dbReference type="PROSITE" id="PS01187">
    <property type="entry name" value="EGF_CA"/>
    <property type="match status" value="1"/>
</dbReference>
<protein>
    <submittedName>
        <fullName evidence="10">Wall-associated receptor kinase 2</fullName>
    </submittedName>
</protein>
<evidence type="ECO:0000259" key="9">
    <source>
        <dbReference type="PROSITE" id="PS50026"/>
    </source>
</evidence>
<dbReference type="GO" id="GO:0016020">
    <property type="term" value="C:membrane"/>
    <property type="evidence" value="ECO:0007669"/>
    <property type="project" value="UniProtKB-SubCell"/>
</dbReference>
<dbReference type="SMART" id="SM00181">
    <property type="entry name" value="EGF"/>
    <property type="match status" value="2"/>
</dbReference>
<keyword evidence="3" id="KW-0808">Transferase</keyword>
<dbReference type="Proteomes" id="UP001180020">
    <property type="component" value="Unassembled WGS sequence"/>
</dbReference>
<dbReference type="Pfam" id="PF07645">
    <property type="entry name" value="EGF_CA"/>
    <property type="match status" value="1"/>
</dbReference>
<comment type="caution">
    <text evidence="10">The sequence shown here is derived from an EMBL/GenBank/DDBJ whole genome shotgun (WGS) entry which is preliminary data.</text>
</comment>
<comment type="caution">
    <text evidence="7">Lacks conserved residue(s) required for the propagation of feature annotation.</text>
</comment>
<dbReference type="InterPro" id="IPR000742">
    <property type="entry name" value="EGF"/>
</dbReference>
<evidence type="ECO:0000256" key="5">
    <source>
        <dbReference type="ARBA" id="ARBA00023157"/>
    </source>
</evidence>
<gene>
    <name evidence="10" type="primary">WAK2</name>
    <name evidence="10" type="ORF">QJS10_CPB20g00346</name>
</gene>
<dbReference type="PROSITE" id="PS00010">
    <property type="entry name" value="ASX_HYDROXYL"/>
    <property type="match status" value="1"/>
</dbReference>
<evidence type="ECO:0000256" key="8">
    <source>
        <dbReference type="SAM" id="SignalP"/>
    </source>
</evidence>
<evidence type="ECO:0000256" key="7">
    <source>
        <dbReference type="PROSITE-ProRule" id="PRU00076"/>
    </source>
</evidence>
<dbReference type="InterPro" id="IPR001881">
    <property type="entry name" value="EGF-like_Ca-bd_dom"/>
</dbReference>
<evidence type="ECO:0000313" key="11">
    <source>
        <dbReference type="Proteomes" id="UP001180020"/>
    </source>
</evidence>
<dbReference type="SMART" id="SM00179">
    <property type="entry name" value="EGF_CA"/>
    <property type="match status" value="1"/>
</dbReference>
<keyword evidence="5" id="KW-1015">Disulfide bond</keyword>
<keyword evidence="10" id="KW-0675">Receptor</keyword>
<dbReference type="EMBL" id="JAUJYO010000020">
    <property type="protein sequence ID" value="KAK1286844.1"/>
    <property type="molecule type" value="Genomic_DNA"/>
</dbReference>
<dbReference type="InterPro" id="IPR018097">
    <property type="entry name" value="EGF_Ca-bd_CS"/>
</dbReference>
<keyword evidence="2 7" id="KW-0245">EGF-like domain</keyword>
<dbReference type="GO" id="GO:0004674">
    <property type="term" value="F:protein serine/threonine kinase activity"/>
    <property type="evidence" value="ECO:0007669"/>
    <property type="project" value="InterPro"/>
</dbReference>
<keyword evidence="6" id="KW-0325">Glycoprotein</keyword>
<accession>A0AAV9CDM6</accession>
<proteinExistence type="predicted"/>